<organism evidence="1 2">
    <name type="scientific">Nocardia thailandica</name>
    <dbReference type="NCBI Taxonomy" id="257275"/>
    <lineage>
        <taxon>Bacteria</taxon>
        <taxon>Bacillati</taxon>
        <taxon>Actinomycetota</taxon>
        <taxon>Actinomycetes</taxon>
        <taxon>Mycobacteriales</taxon>
        <taxon>Nocardiaceae</taxon>
        <taxon>Nocardia</taxon>
    </lineage>
</organism>
<dbReference type="RefSeq" id="WP_387699774.1">
    <property type="nucleotide sequence ID" value="NZ_JBIAMX010000004.1"/>
</dbReference>
<evidence type="ECO:0000313" key="2">
    <source>
        <dbReference type="Proteomes" id="UP001601444"/>
    </source>
</evidence>
<comment type="caution">
    <text evidence="1">The sequence shown here is derived from an EMBL/GenBank/DDBJ whole genome shotgun (WGS) entry which is preliminary data.</text>
</comment>
<gene>
    <name evidence="1" type="ORF">ACFYTF_09720</name>
</gene>
<reference evidence="1 2" key="1">
    <citation type="submission" date="2024-10" db="EMBL/GenBank/DDBJ databases">
        <title>The Natural Products Discovery Center: Release of the First 8490 Sequenced Strains for Exploring Actinobacteria Biosynthetic Diversity.</title>
        <authorList>
            <person name="Kalkreuter E."/>
            <person name="Kautsar S.A."/>
            <person name="Yang D."/>
            <person name="Bader C.D."/>
            <person name="Teijaro C.N."/>
            <person name="Fluegel L."/>
            <person name="Davis C.M."/>
            <person name="Simpson J.R."/>
            <person name="Lauterbach L."/>
            <person name="Steele A.D."/>
            <person name="Gui C."/>
            <person name="Meng S."/>
            <person name="Li G."/>
            <person name="Viehrig K."/>
            <person name="Ye F."/>
            <person name="Su P."/>
            <person name="Kiefer A.F."/>
            <person name="Nichols A."/>
            <person name="Cepeda A.J."/>
            <person name="Yan W."/>
            <person name="Fan B."/>
            <person name="Jiang Y."/>
            <person name="Adhikari A."/>
            <person name="Zheng C.-J."/>
            <person name="Schuster L."/>
            <person name="Cowan T.M."/>
            <person name="Smanski M.J."/>
            <person name="Chevrette M.G."/>
            <person name="De Carvalho L.P.S."/>
            <person name="Shen B."/>
        </authorList>
    </citation>
    <scope>NUCLEOTIDE SEQUENCE [LARGE SCALE GENOMIC DNA]</scope>
    <source>
        <strain evidence="1 2">NPDC004045</strain>
    </source>
</reference>
<dbReference type="Proteomes" id="UP001601444">
    <property type="component" value="Unassembled WGS sequence"/>
</dbReference>
<name>A0ABW6PL64_9NOCA</name>
<dbReference type="EMBL" id="JBIAMX010000004">
    <property type="protein sequence ID" value="MFF0543106.1"/>
    <property type="molecule type" value="Genomic_DNA"/>
</dbReference>
<proteinExistence type="predicted"/>
<sequence length="300" mass="31955">MRVDERNRQAHVSLAAAGDDVSSTFAICGAEGRALWYGPYLDNDVDHPRGSRHAAAMGAAGRAIWLAARAMRDVGAARATLHLSVSEPALDVVTLACTASMSGIALDLQVTQDNPALDWCQAFGRLDWNPESLPGLIEDDELPELPALRSIAGGRTAPTKEGSAMFTDPYATTDDTDPGRELRAALESLLLHDSVGMDARMRHAVAAVVHLAVDTPHGLPEDAEEFLGRLDAAWLIAAWLGHDTELSLIATLSAGEEPALSWCELMFTTSLAPWSSSPVAVHARRIFAAPSRPAPIRALG</sequence>
<protein>
    <submittedName>
        <fullName evidence="1">Uncharacterized protein</fullName>
    </submittedName>
</protein>
<accession>A0ABW6PL64</accession>
<keyword evidence="2" id="KW-1185">Reference proteome</keyword>
<evidence type="ECO:0000313" key="1">
    <source>
        <dbReference type="EMBL" id="MFF0543106.1"/>
    </source>
</evidence>